<reference evidence="10 11" key="1">
    <citation type="journal article" date="2024" name="Nat. Commun.">
        <title>Phylogenomics reveals the evolutionary origins of lichenization in chlorophyte algae.</title>
        <authorList>
            <person name="Puginier C."/>
            <person name="Libourel C."/>
            <person name="Otte J."/>
            <person name="Skaloud P."/>
            <person name="Haon M."/>
            <person name="Grisel S."/>
            <person name="Petersen M."/>
            <person name="Berrin J.G."/>
            <person name="Delaux P.M."/>
            <person name="Dal Grande F."/>
            <person name="Keller J."/>
        </authorList>
    </citation>
    <scope>NUCLEOTIDE SEQUENCE [LARGE SCALE GENOMIC DNA]</scope>
    <source>
        <strain evidence="10 11">SAG 2145</strain>
    </source>
</reference>
<keyword evidence="2 8" id="KW-0813">Transport</keyword>
<dbReference type="PANTHER" id="PTHR43112:SF3">
    <property type="entry name" value="FERREDOXIN-2, CHLOROPLASTIC"/>
    <property type="match status" value="1"/>
</dbReference>
<evidence type="ECO:0000313" key="11">
    <source>
        <dbReference type="Proteomes" id="UP001438707"/>
    </source>
</evidence>
<comment type="subcellular location">
    <subcellularLocation>
        <location evidence="8">Plastid</location>
        <location evidence="8">Chloroplast</location>
    </subcellularLocation>
</comment>
<protein>
    <recommendedName>
        <fullName evidence="8">Ferredoxin</fullName>
    </recommendedName>
</protein>
<comment type="function">
    <text evidence="8">Ferredoxins are iron-sulfur proteins that transfer electrons in a wide variety of metabolic reactions.</text>
</comment>
<dbReference type="SUPFAM" id="SSF54292">
    <property type="entry name" value="2Fe-2S ferredoxin-like"/>
    <property type="match status" value="1"/>
</dbReference>
<dbReference type="PROSITE" id="PS51085">
    <property type="entry name" value="2FE2S_FER_2"/>
    <property type="match status" value="1"/>
</dbReference>
<evidence type="ECO:0000256" key="5">
    <source>
        <dbReference type="ARBA" id="ARBA00022982"/>
    </source>
</evidence>
<dbReference type="InterPro" id="IPR001041">
    <property type="entry name" value="2Fe-2S_ferredoxin-type"/>
</dbReference>
<feature type="domain" description="2Fe-2S ferredoxin-type" evidence="9">
    <location>
        <begin position="50"/>
        <end position="140"/>
    </location>
</feature>
<evidence type="ECO:0000256" key="8">
    <source>
        <dbReference type="RuleBase" id="RU364001"/>
    </source>
</evidence>
<dbReference type="AlphaFoldDB" id="A0AAW1SAP4"/>
<keyword evidence="7 8" id="KW-0411">Iron-sulfur</keyword>
<dbReference type="GO" id="GO:0009507">
    <property type="term" value="C:chloroplast"/>
    <property type="evidence" value="ECO:0007669"/>
    <property type="project" value="UniProtKB-SubCell"/>
</dbReference>
<dbReference type="GO" id="GO:0046872">
    <property type="term" value="F:metal ion binding"/>
    <property type="evidence" value="ECO:0007669"/>
    <property type="project" value="UniProtKB-KW"/>
</dbReference>
<keyword evidence="5 8" id="KW-0249">Electron transport</keyword>
<comment type="cofactor">
    <cofactor evidence="8">
        <name>[2Fe-2S] cluster</name>
        <dbReference type="ChEBI" id="CHEBI:190135"/>
    </cofactor>
    <text evidence="8">Binds 1 [2Fe-2S] cluster.</text>
</comment>
<gene>
    <name evidence="10" type="ORF">WJX74_007431</name>
</gene>
<accession>A0AAW1SAP4</accession>
<evidence type="ECO:0000259" key="9">
    <source>
        <dbReference type="PROSITE" id="PS51085"/>
    </source>
</evidence>
<dbReference type="InterPro" id="IPR012675">
    <property type="entry name" value="Beta-grasp_dom_sf"/>
</dbReference>
<keyword evidence="3 8" id="KW-0001">2Fe-2S</keyword>
<dbReference type="InterPro" id="IPR006058">
    <property type="entry name" value="2Fe2S_fd_BS"/>
</dbReference>
<dbReference type="EMBL" id="JALJOS010000002">
    <property type="protein sequence ID" value="KAK9843130.1"/>
    <property type="molecule type" value="Genomic_DNA"/>
</dbReference>
<evidence type="ECO:0000256" key="2">
    <source>
        <dbReference type="ARBA" id="ARBA00022448"/>
    </source>
</evidence>
<keyword evidence="8" id="KW-0934">Plastid</keyword>
<dbReference type="PROSITE" id="PS00197">
    <property type="entry name" value="2FE2S_FER_1"/>
    <property type="match status" value="1"/>
</dbReference>
<evidence type="ECO:0000256" key="7">
    <source>
        <dbReference type="ARBA" id="ARBA00023014"/>
    </source>
</evidence>
<dbReference type="NCBIfam" id="TIGR02008">
    <property type="entry name" value="fdx_plant"/>
    <property type="match status" value="1"/>
</dbReference>
<dbReference type="InterPro" id="IPR010241">
    <property type="entry name" value="Fd_pln"/>
</dbReference>
<dbReference type="GO" id="GO:0009055">
    <property type="term" value="F:electron transfer activity"/>
    <property type="evidence" value="ECO:0007669"/>
    <property type="project" value="InterPro"/>
</dbReference>
<comment type="caution">
    <text evidence="10">The sequence shown here is derived from an EMBL/GenBank/DDBJ whole genome shotgun (WGS) entry which is preliminary data.</text>
</comment>
<proteinExistence type="inferred from homology"/>
<dbReference type="InterPro" id="IPR036010">
    <property type="entry name" value="2Fe-2S_ferredoxin-like_sf"/>
</dbReference>
<dbReference type="GO" id="GO:0051537">
    <property type="term" value="F:2 iron, 2 sulfur cluster binding"/>
    <property type="evidence" value="ECO:0007669"/>
    <property type="project" value="UniProtKB-KW"/>
</dbReference>
<evidence type="ECO:0000256" key="6">
    <source>
        <dbReference type="ARBA" id="ARBA00023004"/>
    </source>
</evidence>
<comment type="similarity">
    <text evidence="1 8">Belongs to the 2Fe2S plant-type ferredoxin family.</text>
</comment>
<dbReference type="CDD" id="cd00207">
    <property type="entry name" value="fer2"/>
    <property type="match status" value="1"/>
</dbReference>
<keyword evidence="6 8" id="KW-0408">Iron</keyword>
<organism evidence="10 11">
    <name type="scientific">Apatococcus lobatus</name>
    <dbReference type="NCBI Taxonomy" id="904363"/>
    <lineage>
        <taxon>Eukaryota</taxon>
        <taxon>Viridiplantae</taxon>
        <taxon>Chlorophyta</taxon>
        <taxon>core chlorophytes</taxon>
        <taxon>Trebouxiophyceae</taxon>
        <taxon>Chlorellales</taxon>
        <taxon>Chlorellaceae</taxon>
        <taxon>Apatococcus</taxon>
    </lineage>
</organism>
<dbReference type="Proteomes" id="UP001438707">
    <property type="component" value="Unassembled WGS sequence"/>
</dbReference>
<dbReference type="GO" id="GO:0022900">
    <property type="term" value="P:electron transport chain"/>
    <property type="evidence" value="ECO:0007669"/>
    <property type="project" value="InterPro"/>
</dbReference>
<evidence type="ECO:0000256" key="3">
    <source>
        <dbReference type="ARBA" id="ARBA00022714"/>
    </source>
</evidence>
<keyword evidence="11" id="KW-1185">Reference proteome</keyword>
<dbReference type="PANTHER" id="PTHR43112">
    <property type="entry name" value="FERREDOXIN"/>
    <property type="match status" value="1"/>
</dbReference>
<keyword evidence="4 8" id="KW-0479">Metal-binding</keyword>
<dbReference type="Pfam" id="PF00111">
    <property type="entry name" value="Fer2"/>
    <property type="match status" value="1"/>
</dbReference>
<name>A0AAW1SAP4_9CHLO</name>
<keyword evidence="8" id="KW-0150">Chloroplast</keyword>
<evidence type="ECO:0000313" key="10">
    <source>
        <dbReference type="EMBL" id="KAK9843130.1"/>
    </source>
</evidence>
<dbReference type="Gene3D" id="3.10.20.30">
    <property type="match status" value="1"/>
</dbReference>
<evidence type="ECO:0000256" key="1">
    <source>
        <dbReference type="ARBA" id="ARBA00007874"/>
    </source>
</evidence>
<sequence length="142" mass="15343">MALATSTSVSFLGSKQSVFRGSVKPVAHPQRRLVQKPAIRAHTAVPVRAFQVTFKTPDGDQSIECDGDTYLLDAADENELDMPYSCRAGSCATCLGKLVSGEVDQSEGTFLDEDQQKDGWVLTCISYPKGDVTIASHKEGEM</sequence>
<evidence type="ECO:0000256" key="4">
    <source>
        <dbReference type="ARBA" id="ARBA00022723"/>
    </source>
</evidence>